<comment type="caution">
    <text evidence="1">The sequence shown here is derived from an EMBL/GenBank/DDBJ whole genome shotgun (WGS) entry which is preliminary data.</text>
</comment>
<evidence type="ECO:0000313" key="1">
    <source>
        <dbReference type="EMBL" id="GFD14117.1"/>
    </source>
</evidence>
<reference evidence="1" key="1">
    <citation type="journal article" date="2019" name="Sci. Rep.">
        <title>Draft genome of Tanacetum cinerariifolium, the natural source of mosquito coil.</title>
        <authorList>
            <person name="Yamashiro T."/>
            <person name="Shiraishi A."/>
            <person name="Satake H."/>
            <person name="Nakayama K."/>
        </authorList>
    </citation>
    <scope>NUCLEOTIDE SEQUENCE</scope>
</reference>
<name>A0A699TVK4_TANCI</name>
<proteinExistence type="predicted"/>
<feature type="non-terminal residue" evidence="1">
    <location>
        <position position="1"/>
    </location>
</feature>
<organism evidence="1">
    <name type="scientific">Tanacetum cinerariifolium</name>
    <name type="common">Dalmatian daisy</name>
    <name type="synonym">Chrysanthemum cinerariifolium</name>
    <dbReference type="NCBI Taxonomy" id="118510"/>
    <lineage>
        <taxon>Eukaryota</taxon>
        <taxon>Viridiplantae</taxon>
        <taxon>Streptophyta</taxon>
        <taxon>Embryophyta</taxon>
        <taxon>Tracheophyta</taxon>
        <taxon>Spermatophyta</taxon>
        <taxon>Magnoliopsida</taxon>
        <taxon>eudicotyledons</taxon>
        <taxon>Gunneridae</taxon>
        <taxon>Pentapetalae</taxon>
        <taxon>asterids</taxon>
        <taxon>campanulids</taxon>
        <taxon>Asterales</taxon>
        <taxon>Asteraceae</taxon>
        <taxon>Asteroideae</taxon>
        <taxon>Anthemideae</taxon>
        <taxon>Anthemidinae</taxon>
        <taxon>Tanacetum</taxon>
    </lineage>
</organism>
<dbReference type="EMBL" id="BKCJ011277206">
    <property type="protein sequence ID" value="GFD14117.1"/>
    <property type="molecule type" value="Genomic_DNA"/>
</dbReference>
<accession>A0A699TVK4</accession>
<dbReference type="AlphaFoldDB" id="A0A699TVK4"/>
<gene>
    <name evidence="1" type="ORF">Tci_886086</name>
</gene>
<sequence length="86" mass="9453">RFFFKTEHNSVRPLSDSDPPITTSWSRKSGCKATMKLAGCVFFSSGVTDDVVTDAHSLGIKMVLRIVMIPPLTRNLSIPWTVDGIA</sequence>
<protein>
    <submittedName>
        <fullName evidence="1">Uncharacterized protein</fullName>
    </submittedName>
</protein>